<dbReference type="OrthoDB" id="5954188at2"/>
<dbReference type="PROSITE" id="PS51257">
    <property type="entry name" value="PROKAR_LIPOPROTEIN"/>
    <property type="match status" value="1"/>
</dbReference>
<keyword evidence="1" id="KW-0732">Signal</keyword>
<dbReference type="PATRIC" id="fig|266128.3.peg.323"/>
<accession>A0A0R0BL90</accession>
<organism evidence="2 3">
    <name type="scientific">Stenotrophomonas koreensis</name>
    <dbReference type="NCBI Taxonomy" id="266128"/>
    <lineage>
        <taxon>Bacteria</taxon>
        <taxon>Pseudomonadati</taxon>
        <taxon>Pseudomonadota</taxon>
        <taxon>Gammaproteobacteria</taxon>
        <taxon>Lysobacterales</taxon>
        <taxon>Lysobacteraceae</taxon>
        <taxon>Stenotrophomonas</taxon>
    </lineage>
</organism>
<feature type="chain" id="PRO_5006392636" description="Late embryogenesis abundant protein LEA-2 subgroup domain-containing protein" evidence="1">
    <location>
        <begin position="18"/>
        <end position="156"/>
    </location>
</feature>
<evidence type="ECO:0000313" key="2">
    <source>
        <dbReference type="EMBL" id="KRG58093.1"/>
    </source>
</evidence>
<dbReference type="Proteomes" id="UP000051254">
    <property type="component" value="Unassembled WGS sequence"/>
</dbReference>
<dbReference type="AlphaFoldDB" id="A0A0R0BL90"/>
<evidence type="ECO:0000256" key="1">
    <source>
        <dbReference type="SAM" id="SignalP"/>
    </source>
</evidence>
<comment type="caution">
    <text evidence="2">The sequence shown here is derived from an EMBL/GenBank/DDBJ whole genome shotgun (WGS) entry which is preliminary data.</text>
</comment>
<evidence type="ECO:0008006" key="4">
    <source>
        <dbReference type="Google" id="ProtNLM"/>
    </source>
</evidence>
<keyword evidence="3" id="KW-1185">Reference proteome</keyword>
<dbReference type="EMBL" id="LDJH01000012">
    <property type="protein sequence ID" value="KRG58093.1"/>
    <property type="molecule type" value="Genomic_DNA"/>
</dbReference>
<dbReference type="SUPFAM" id="SSF117070">
    <property type="entry name" value="LEA14-like"/>
    <property type="match status" value="1"/>
</dbReference>
<dbReference type="STRING" id="266128.ABB25_07245"/>
<feature type="signal peptide" evidence="1">
    <location>
        <begin position="1"/>
        <end position="17"/>
    </location>
</feature>
<sequence>MRARLFPLALAASLLTACSTGPVKRVSPPQVSVAQLSVQADGQWQVDLRLQNFSSMAMRFEGLELELRSGDEVLARLRSEPDLNVGAESADIHPIGVQPTATGRLLAAGALADARALPYQLSGKLQASPVDGRSREYPITFRSSLHPAPGLSGVLR</sequence>
<reference evidence="2 3" key="1">
    <citation type="submission" date="2015-05" db="EMBL/GenBank/DDBJ databases">
        <title>Genome sequencing and analysis of members of genus Stenotrophomonas.</title>
        <authorList>
            <person name="Patil P.P."/>
            <person name="Midha S."/>
            <person name="Patil P.B."/>
        </authorList>
    </citation>
    <scope>NUCLEOTIDE SEQUENCE [LARGE SCALE GENOMIC DNA]</scope>
    <source>
        <strain evidence="2 3">DSM 17805</strain>
    </source>
</reference>
<protein>
    <recommendedName>
        <fullName evidence="4">Late embryogenesis abundant protein LEA-2 subgroup domain-containing protein</fullName>
    </recommendedName>
</protein>
<proteinExistence type="predicted"/>
<name>A0A0R0BL90_9GAMM</name>
<gene>
    <name evidence="2" type="ORF">ABB25_07245</name>
</gene>
<dbReference type="Gene3D" id="2.60.40.1820">
    <property type="match status" value="1"/>
</dbReference>
<evidence type="ECO:0000313" key="3">
    <source>
        <dbReference type="Proteomes" id="UP000051254"/>
    </source>
</evidence>
<dbReference type="RefSeq" id="WP_057665420.1">
    <property type="nucleotide sequence ID" value="NZ_LDJH01000012.1"/>
</dbReference>